<keyword evidence="2" id="KW-0813">Transport</keyword>
<keyword evidence="6 8" id="KW-0472">Membrane</keyword>
<evidence type="ECO:0000256" key="2">
    <source>
        <dbReference type="ARBA" id="ARBA00022448"/>
    </source>
</evidence>
<evidence type="ECO:0000313" key="10">
    <source>
        <dbReference type="EMBL" id="TDX26869.1"/>
    </source>
</evidence>
<comment type="subcellular location">
    <subcellularLocation>
        <location evidence="1">Membrane</location>
        <topology evidence="1">Multi-pass membrane protein</topology>
    </subcellularLocation>
</comment>
<dbReference type="InterPro" id="IPR003938">
    <property type="entry name" value="K_chnl_volt-dep_EAG/ELK/ERG"/>
</dbReference>
<evidence type="ECO:0000256" key="1">
    <source>
        <dbReference type="ARBA" id="ARBA00004141"/>
    </source>
</evidence>
<dbReference type="PANTHER" id="PTHR11537">
    <property type="entry name" value="VOLTAGE-GATED POTASSIUM CHANNEL"/>
    <property type="match status" value="1"/>
</dbReference>
<dbReference type="GO" id="GO:0005249">
    <property type="term" value="F:voltage-gated potassium channel activity"/>
    <property type="evidence" value="ECO:0007669"/>
    <property type="project" value="InterPro"/>
</dbReference>
<evidence type="ECO:0000256" key="8">
    <source>
        <dbReference type="SAM" id="Phobius"/>
    </source>
</evidence>
<feature type="domain" description="Potassium channel" evidence="9">
    <location>
        <begin position="158"/>
        <end position="229"/>
    </location>
</feature>
<dbReference type="AlphaFoldDB" id="A0A4R8FKW4"/>
<evidence type="ECO:0000256" key="5">
    <source>
        <dbReference type="ARBA" id="ARBA00023065"/>
    </source>
</evidence>
<feature type="transmembrane region" description="Helical" evidence="8">
    <location>
        <begin position="184"/>
        <end position="203"/>
    </location>
</feature>
<feature type="transmembrane region" description="Helical" evidence="8">
    <location>
        <begin position="149"/>
        <end position="172"/>
    </location>
</feature>
<keyword evidence="4 8" id="KW-1133">Transmembrane helix</keyword>
<dbReference type="PRINTS" id="PR01463">
    <property type="entry name" value="EAGCHANLFMLY"/>
</dbReference>
<dbReference type="Proteomes" id="UP000295484">
    <property type="component" value="Unassembled WGS sequence"/>
</dbReference>
<name>A0A4R8FKW4_9RHOB</name>
<dbReference type="InterPro" id="IPR028325">
    <property type="entry name" value="VG_K_chnl"/>
</dbReference>
<dbReference type="SUPFAM" id="SSF81324">
    <property type="entry name" value="Voltage-gated potassium channels"/>
    <property type="match status" value="1"/>
</dbReference>
<proteinExistence type="predicted"/>
<comment type="caution">
    <text evidence="10">The sequence shown here is derived from an EMBL/GenBank/DDBJ whole genome shotgun (WGS) entry which is preliminary data.</text>
</comment>
<dbReference type="GO" id="GO:0001508">
    <property type="term" value="P:action potential"/>
    <property type="evidence" value="ECO:0007669"/>
    <property type="project" value="TreeGrafter"/>
</dbReference>
<evidence type="ECO:0000256" key="3">
    <source>
        <dbReference type="ARBA" id="ARBA00022692"/>
    </source>
</evidence>
<reference evidence="10 11" key="1">
    <citation type="submission" date="2019-03" db="EMBL/GenBank/DDBJ databases">
        <title>Genomic Encyclopedia of Type Strains, Phase IV (KMG-IV): sequencing the most valuable type-strain genomes for metagenomic binning, comparative biology and taxonomic classification.</title>
        <authorList>
            <person name="Goeker M."/>
        </authorList>
    </citation>
    <scope>NUCLEOTIDE SEQUENCE [LARGE SCALE GENOMIC DNA]</scope>
    <source>
        <strain evidence="10 11">JA181</strain>
    </source>
</reference>
<dbReference type="EMBL" id="SOEB01000016">
    <property type="protein sequence ID" value="TDX26869.1"/>
    <property type="molecule type" value="Genomic_DNA"/>
</dbReference>
<keyword evidence="5" id="KW-0406">Ion transport</keyword>
<evidence type="ECO:0000256" key="7">
    <source>
        <dbReference type="ARBA" id="ARBA00023303"/>
    </source>
</evidence>
<dbReference type="Gene3D" id="1.10.287.70">
    <property type="match status" value="1"/>
</dbReference>
<accession>A0A4R8FKW4</accession>
<feature type="transmembrane region" description="Helical" evidence="8">
    <location>
        <begin position="36"/>
        <end position="55"/>
    </location>
</feature>
<dbReference type="GO" id="GO:0008076">
    <property type="term" value="C:voltage-gated potassium channel complex"/>
    <property type="evidence" value="ECO:0007669"/>
    <property type="project" value="InterPro"/>
</dbReference>
<dbReference type="InterPro" id="IPR013099">
    <property type="entry name" value="K_chnl_dom"/>
</dbReference>
<keyword evidence="7 10" id="KW-0407">Ion channel</keyword>
<sequence>MAAGDREPTMPMMKDLHRTIRLLYTGQSRNARRFRYGLIAFDALSIVYFLATAALPTTPTMTALNTGLGLLILLDLAARFWISDNLRRELTRIYTLADIVVVASLLLAPLLTENLAFLRVLRGLRLIHAYHLLRDLRRESLFFRRHEDAILAAVNLFVFIFVTTSLVFVLAFDEAAGIGGYIDALYFTVATLTTTGFGDITMTTPGGKLLSVFIMVVGVALFVQLARAIFQPSKIKYKCPECGLNRHEPDAIHCKHCGEPLKIETEGETGT</sequence>
<gene>
    <name evidence="10" type="ORF">EV657_11648</name>
</gene>
<feature type="transmembrane region" description="Helical" evidence="8">
    <location>
        <begin position="93"/>
        <end position="112"/>
    </location>
</feature>
<protein>
    <submittedName>
        <fullName evidence="10">Voltage-gated potassium channel</fullName>
    </submittedName>
</protein>
<evidence type="ECO:0000259" key="9">
    <source>
        <dbReference type="Pfam" id="PF07885"/>
    </source>
</evidence>
<evidence type="ECO:0000256" key="6">
    <source>
        <dbReference type="ARBA" id="ARBA00023136"/>
    </source>
</evidence>
<dbReference type="Pfam" id="PF07885">
    <property type="entry name" value="Ion_trans_2"/>
    <property type="match status" value="1"/>
</dbReference>
<evidence type="ECO:0000256" key="4">
    <source>
        <dbReference type="ARBA" id="ARBA00022989"/>
    </source>
</evidence>
<dbReference type="PANTHER" id="PTHR11537:SF254">
    <property type="entry name" value="POTASSIUM VOLTAGE-GATED CHANNEL PROTEIN SHAB"/>
    <property type="match status" value="1"/>
</dbReference>
<evidence type="ECO:0000313" key="11">
    <source>
        <dbReference type="Proteomes" id="UP000295484"/>
    </source>
</evidence>
<keyword evidence="3 8" id="KW-0812">Transmembrane</keyword>
<feature type="transmembrane region" description="Helical" evidence="8">
    <location>
        <begin position="61"/>
        <end position="81"/>
    </location>
</feature>
<feature type="transmembrane region" description="Helical" evidence="8">
    <location>
        <begin position="209"/>
        <end position="230"/>
    </location>
</feature>
<organism evidence="10 11">
    <name type="scientific">Rhodovulum visakhapatnamense</name>
    <dbReference type="NCBI Taxonomy" id="364297"/>
    <lineage>
        <taxon>Bacteria</taxon>
        <taxon>Pseudomonadati</taxon>
        <taxon>Pseudomonadota</taxon>
        <taxon>Alphaproteobacteria</taxon>
        <taxon>Rhodobacterales</taxon>
        <taxon>Paracoccaceae</taxon>
        <taxon>Rhodovulum</taxon>
    </lineage>
</organism>